<dbReference type="Pfam" id="PF18768">
    <property type="entry name" value="RNPP_C"/>
    <property type="match status" value="1"/>
</dbReference>
<reference evidence="2" key="1">
    <citation type="submission" date="2016-10" db="EMBL/GenBank/DDBJ databases">
        <authorList>
            <person name="See-Too W.S."/>
        </authorList>
    </citation>
    <scope>NUCLEOTIDE SEQUENCE</scope>
    <source>
        <strain evidence="2">L10.15</strain>
        <plasmid evidence="2">pPS15-1</plasmid>
    </source>
</reference>
<dbReference type="InterPro" id="IPR053163">
    <property type="entry name" value="HTH-type_regulator_Rgg"/>
</dbReference>
<dbReference type="PANTHER" id="PTHR37038:SF14">
    <property type="entry name" value="TRANSCRIPTIONAL ACTIVATOR"/>
    <property type="match status" value="1"/>
</dbReference>
<evidence type="ECO:0000313" key="2">
    <source>
        <dbReference type="EMBL" id="ANU28604.1"/>
    </source>
</evidence>
<dbReference type="AlphaFoldDB" id="A0A1B1S5Z8"/>
<feature type="domain" description="HTH cro/C1-type" evidence="1">
    <location>
        <begin position="11"/>
        <end position="64"/>
    </location>
</feature>
<protein>
    <recommendedName>
        <fullName evidence="1">HTH cro/C1-type domain-containing protein</fullName>
    </recommendedName>
</protein>
<evidence type="ECO:0000313" key="3">
    <source>
        <dbReference type="Proteomes" id="UP000053354"/>
    </source>
</evidence>
<dbReference type="CDD" id="cd00093">
    <property type="entry name" value="HTH_XRE"/>
    <property type="match status" value="1"/>
</dbReference>
<dbReference type="InterPro" id="IPR041315">
    <property type="entry name" value="PlcR_TPR"/>
</dbReference>
<dbReference type="PROSITE" id="PS50943">
    <property type="entry name" value="HTH_CROC1"/>
    <property type="match status" value="1"/>
</dbReference>
<name>A0A1B1S5Z8_9BACL</name>
<proteinExistence type="predicted"/>
<dbReference type="InterPro" id="IPR001387">
    <property type="entry name" value="Cro/C1-type_HTH"/>
</dbReference>
<evidence type="ECO:0000259" key="1">
    <source>
        <dbReference type="PROSITE" id="PS50943"/>
    </source>
</evidence>
<dbReference type="SMART" id="SM00530">
    <property type="entry name" value="HTH_XRE"/>
    <property type="match status" value="1"/>
</dbReference>
<accession>A0A1B1S5Z8</accession>
<dbReference type="Proteomes" id="UP000053354">
    <property type="component" value="Plasmid pPS15-1"/>
</dbReference>
<dbReference type="OrthoDB" id="1150409at2"/>
<dbReference type="Gene3D" id="1.10.260.40">
    <property type="entry name" value="lambda repressor-like DNA-binding domains"/>
    <property type="match status" value="1"/>
</dbReference>
<dbReference type="EMBL" id="CP016541">
    <property type="protein sequence ID" value="ANU28604.1"/>
    <property type="molecule type" value="Genomic_DNA"/>
</dbReference>
<dbReference type="RefSeq" id="WP_038704976.1">
    <property type="nucleotide sequence ID" value="NZ_CP016541.2"/>
</dbReference>
<dbReference type="SUPFAM" id="SSF48452">
    <property type="entry name" value="TPR-like"/>
    <property type="match status" value="1"/>
</dbReference>
<dbReference type="Gene3D" id="1.25.40.10">
    <property type="entry name" value="Tetratricopeptide repeat domain"/>
    <property type="match status" value="1"/>
</dbReference>
<dbReference type="GO" id="GO:0003677">
    <property type="term" value="F:DNA binding"/>
    <property type="evidence" value="ECO:0007669"/>
    <property type="project" value="InterPro"/>
</dbReference>
<dbReference type="SUPFAM" id="SSF47413">
    <property type="entry name" value="lambda repressor-like DNA-binding domains"/>
    <property type="match status" value="1"/>
</dbReference>
<gene>
    <name evidence="2" type="ORF">I858_016625</name>
</gene>
<dbReference type="Pfam" id="PF01381">
    <property type="entry name" value="HTH_3"/>
    <property type="match status" value="1"/>
</dbReference>
<dbReference type="InterPro" id="IPR010982">
    <property type="entry name" value="Lambda_DNA-bd_dom_sf"/>
</dbReference>
<dbReference type="PANTHER" id="PTHR37038">
    <property type="entry name" value="TRANSCRIPTIONAL REGULATOR-RELATED"/>
    <property type="match status" value="1"/>
</dbReference>
<dbReference type="KEGG" id="pll:I858_016625"/>
<geneLocation type="plasmid" evidence="2 3">
    <name>pPS15-1</name>
</geneLocation>
<sequence length="295" mass="34614">MLDKQRLGSEIKRIRKAKKLTQNQLAEGMCSQSEISRIEAGEFYPSIDLLYLIANKLQLSVNYFFEILTHEQAEETKTIKNKIWAMSSNKSYKKLLQYVEKLLLEEKNFHPETKKFLLWQNYMAAYYLKRIDADNCKTELLLLLRKKMPGMDNLLNLHIKNSIANIYAENNFFNKSIEIYQSILDEDLNTQEAENLKIKVIYNFGKLLYLKKDYASSLLYTDQGIKISIETANMSLLGQFYYQRGSLLEELDFSFEDITSSYKSAQFFFGLLNLDLYTNILLENKSNYLLEKITT</sequence>
<keyword evidence="3" id="KW-1185">Reference proteome</keyword>
<keyword evidence="2" id="KW-0614">Plasmid</keyword>
<dbReference type="InterPro" id="IPR011990">
    <property type="entry name" value="TPR-like_helical_dom_sf"/>
</dbReference>
<organism evidence="2 3">
    <name type="scientific">Planococcus versutus</name>
    <dbReference type="NCBI Taxonomy" id="1302659"/>
    <lineage>
        <taxon>Bacteria</taxon>
        <taxon>Bacillati</taxon>
        <taxon>Bacillota</taxon>
        <taxon>Bacilli</taxon>
        <taxon>Bacillales</taxon>
        <taxon>Caryophanaceae</taxon>
        <taxon>Planococcus</taxon>
    </lineage>
</organism>